<keyword evidence="3" id="KW-1185">Reference proteome</keyword>
<gene>
    <name evidence="2" type="ORF">EMH_0044680</name>
</gene>
<accession>U6K8J3</accession>
<evidence type="ECO:0000313" key="3">
    <source>
        <dbReference type="Proteomes" id="UP000030744"/>
    </source>
</evidence>
<protein>
    <submittedName>
        <fullName evidence="2">Uncharacterized protein</fullName>
    </submittedName>
</protein>
<proteinExistence type="predicted"/>
<sequence length="416" mass="45763">MIVSKCAASRSRAQATGVTRRKLSDSGEGFDEEAILEDCLALEAELGISRPEPPPSAHGDRSRRIAELVSMFYEAASSYESMQSRQQTGGGVTASPTFPGQSPVHPHSQYPKTQGFVVAYPGGHTYWQNVQVHAPSGSFGPGQAVSPLDPSPWIGETSTTSHIQGASGQEPPSWVANTGSGGYVRHRAAPAVRLLPKPSGRQDGDYGADNHPYVRIPVLQQGVVPKKFRPSAIFADKLTDTMIYLPMLSLRSLFSKQSLNQEDADNLITASEALARAAWVNALTCPRLTSPSFANEFLGRSFLALDSLVCTFQVLGDRMQKPVWWEEFIAAFDTNYDFRGERSRGCTQRYIRQFANRLLAALNIYKTGGRPPADEVIVLKRLLFSTKCSPKEFQDPIWDPWREDDELFVAHGYHAG</sequence>
<dbReference type="Proteomes" id="UP000030744">
    <property type="component" value="Unassembled WGS sequence"/>
</dbReference>
<organism evidence="2 3">
    <name type="scientific">Eimeria mitis</name>
    <dbReference type="NCBI Taxonomy" id="44415"/>
    <lineage>
        <taxon>Eukaryota</taxon>
        <taxon>Sar</taxon>
        <taxon>Alveolata</taxon>
        <taxon>Apicomplexa</taxon>
        <taxon>Conoidasida</taxon>
        <taxon>Coccidia</taxon>
        <taxon>Eucoccidiorida</taxon>
        <taxon>Eimeriorina</taxon>
        <taxon>Eimeriidae</taxon>
        <taxon>Eimeria</taxon>
    </lineage>
</organism>
<name>U6K8J3_9EIME</name>
<dbReference type="OrthoDB" id="347609at2759"/>
<dbReference type="RefSeq" id="XP_013355077.1">
    <property type="nucleotide sequence ID" value="XM_013499623.1"/>
</dbReference>
<dbReference type="GeneID" id="25379182"/>
<feature type="region of interest" description="Disordered" evidence="1">
    <location>
        <begin position="1"/>
        <end position="28"/>
    </location>
</feature>
<dbReference type="AlphaFoldDB" id="U6K8J3"/>
<dbReference type="EMBL" id="HG684243">
    <property type="protein sequence ID" value="CDJ32512.1"/>
    <property type="molecule type" value="Genomic_DNA"/>
</dbReference>
<reference evidence="2" key="2">
    <citation type="submission" date="2013-10" db="EMBL/GenBank/DDBJ databases">
        <authorList>
            <person name="Aslett M."/>
        </authorList>
    </citation>
    <scope>NUCLEOTIDE SEQUENCE [LARGE SCALE GENOMIC DNA]</scope>
    <source>
        <strain evidence="2">Houghton</strain>
    </source>
</reference>
<evidence type="ECO:0000313" key="2">
    <source>
        <dbReference type="EMBL" id="CDJ32512.1"/>
    </source>
</evidence>
<evidence type="ECO:0000256" key="1">
    <source>
        <dbReference type="SAM" id="MobiDB-lite"/>
    </source>
</evidence>
<dbReference type="VEuPathDB" id="ToxoDB:EMH_0044680"/>
<reference evidence="2" key="1">
    <citation type="submission" date="2013-10" db="EMBL/GenBank/DDBJ databases">
        <title>Genomic analysis of the causative agents of coccidiosis in chickens.</title>
        <authorList>
            <person name="Reid A.J."/>
            <person name="Blake D."/>
            <person name="Billington K."/>
            <person name="Browne H."/>
            <person name="Dunn M."/>
            <person name="Hung S."/>
            <person name="Kawahara F."/>
            <person name="Miranda-Saavedra D."/>
            <person name="Mourier T."/>
            <person name="Nagra H."/>
            <person name="Otto T.D."/>
            <person name="Rawlings N."/>
            <person name="Sanchez A."/>
            <person name="Sanders M."/>
            <person name="Subramaniam C."/>
            <person name="Tay Y."/>
            <person name="Dear P."/>
            <person name="Doerig C."/>
            <person name="Gruber A."/>
            <person name="Parkinson J."/>
            <person name="Shirley M."/>
            <person name="Wan K.L."/>
            <person name="Berriman M."/>
            <person name="Tomley F."/>
            <person name="Pain A."/>
        </authorList>
    </citation>
    <scope>NUCLEOTIDE SEQUENCE [LARGE SCALE GENOMIC DNA]</scope>
    <source>
        <strain evidence="2">Houghton</strain>
    </source>
</reference>
<feature type="region of interest" description="Disordered" evidence="1">
    <location>
        <begin position="80"/>
        <end position="110"/>
    </location>
</feature>